<dbReference type="KEGG" id="yli:2909393"/>
<evidence type="ECO:0000313" key="5">
    <source>
        <dbReference type="Proteomes" id="UP000256601"/>
    </source>
</evidence>
<gene>
    <name evidence="3" type="ORF">B0I71DRAFT_46489</name>
    <name evidence="2" type="ORF">YALI1_C05649g</name>
</gene>
<proteinExistence type="predicted"/>
<organism evidence="2 4">
    <name type="scientific">Yarrowia lipolytica</name>
    <name type="common">Candida lipolytica</name>
    <dbReference type="NCBI Taxonomy" id="4952"/>
    <lineage>
        <taxon>Eukaryota</taxon>
        <taxon>Fungi</taxon>
        <taxon>Dikarya</taxon>
        <taxon>Ascomycota</taxon>
        <taxon>Saccharomycotina</taxon>
        <taxon>Dipodascomycetes</taxon>
        <taxon>Dipodascales</taxon>
        <taxon>Dipodascales incertae sedis</taxon>
        <taxon>Yarrowia</taxon>
    </lineage>
</organism>
<reference evidence="2 4" key="1">
    <citation type="journal article" date="2016" name="PLoS ONE">
        <title>Sequence Assembly of Yarrowia lipolytica Strain W29/CLIB89 Shows Transposable Element Diversity.</title>
        <authorList>
            <person name="Magnan C."/>
            <person name="Yu J."/>
            <person name="Chang I."/>
            <person name="Jahn E."/>
            <person name="Kanomata Y."/>
            <person name="Wu J."/>
            <person name="Zeller M."/>
            <person name="Oakes M."/>
            <person name="Baldi P."/>
            <person name="Sandmeyer S."/>
        </authorList>
    </citation>
    <scope>NUCLEOTIDE SEQUENCE [LARGE SCALE GENOMIC DNA]</scope>
    <source>
        <strain evidence="2">CLIB89</strain>
        <strain evidence="4">CLIB89(W29)</strain>
    </source>
</reference>
<accession>A0A1H6PWU9</accession>
<evidence type="ECO:0000256" key="1">
    <source>
        <dbReference type="SAM" id="MobiDB-lite"/>
    </source>
</evidence>
<evidence type="ECO:0000313" key="3">
    <source>
        <dbReference type="EMBL" id="RDW24829.1"/>
    </source>
</evidence>
<dbReference type="AlphaFoldDB" id="A0A1H6PWU9"/>
<sequence length="112" mass="13194">MVLLLANVAKGMSTDEARARRNARREARRQAQNERRAARRARNIEKRRLKELGREAEMSDLEPTESEFDPDADSDLETQQEYEKEYQHELELIQEKTAKEKAEALKGIEKHW</sequence>
<dbReference type="GeneID" id="2909393"/>
<feature type="compositionally biased region" description="Basic and acidic residues" evidence="1">
    <location>
        <begin position="13"/>
        <end position="57"/>
    </location>
</feature>
<dbReference type="EMBL" id="CP017555">
    <property type="protein sequence ID" value="AOW02322.1"/>
    <property type="molecule type" value="Genomic_DNA"/>
</dbReference>
<dbReference type="VEuPathDB" id="FungiDB:YALI1_C05649g"/>
<feature type="compositionally biased region" description="Acidic residues" evidence="1">
    <location>
        <begin position="58"/>
        <end position="80"/>
    </location>
</feature>
<evidence type="ECO:0000313" key="4">
    <source>
        <dbReference type="Proteomes" id="UP000182444"/>
    </source>
</evidence>
<dbReference type="EMBL" id="KZ859019">
    <property type="protein sequence ID" value="RDW24829.1"/>
    <property type="molecule type" value="Genomic_DNA"/>
</dbReference>
<dbReference type="RefSeq" id="XP_501432.2">
    <property type="nucleotide sequence ID" value="XM_501432.2"/>
</dbReference>
<dbReference type="Proteomes" id="UP000256601">
    <property type="component" value="Unassembled WGS sequence"/>
</dbReference>
<name>A0A1H6PWU9_YARLL</name>
<reference evidence="3 5" key="2">
    <citation type="submission" date="2018-07" db="EMBL/GenBank/DDBJ databases">
        <title>Draft Genome Assemblies for Five Robust Yarrowia lipolytica Strains Exhibiting High Lipid Production and Pentose Sugar Utilization and Sugar Alcohol Secretion from Undetoxified Lignocellulosic Biomass Hydrolysates.</title>
        <authorList>
            <consortium name="DOE Joint Genome Institute"/>
            <person name="Walker C."/>
            <person name="Ryu S."/>
            <person name="Na H."/>
            <person name="Zane M."/>
            <person name="LaButti K."/>
            <person name="Lipzen A."/>
            <person name="Haridas S."/>
            <person name="Barry K."/>
            <person name="Grigoriev I.V."/>
            <person name="Quarterman J."/>
            <person name="Slininger P."/>
            <person name="Dien B."/>
            <person name="Trinh C.T."/>
        </authorList>
    </citation>
    <scope>NUCLEOTIDE SEQUENCE [LARGE SCALE GENOMIC DNA]</scope>
    <source>
        <strain evidence="3 5">YB392</strain>
    </source>
</reference>
<feature type="region of interest" description="Disordered" evidence="1">
    <location>
        <begin position="1"/>
        <end position="85"/>
    </location>
</feature>
<dbReference type="VEuPathDB" id="FungiDB:YALI0_C04235g"/>
<dbReference type="OrthoDB" id="10429225at2759"/>
<evidence type="ECO:0000313" key="2">
    <source>
        <dbReference type="EMBL" id="AOW02322.1"/>
    </source>
</evidence>
<dbReference type="Proteomes" id="UP000182444">
    <property type="component" value="Chromosome 1C"/>
</dbReference>
<protein>
    <submittedName>
        <fullName evidence="2">Uncharacterized protein</fullName>
    </submittedName>
</protein>